<dbReference type="OrthoDB" id="5418434at2759"/>
<dbReference type="GO" id="GO:0003712">
    <property type="term" value="F:transcription coregulator activity"/>
    <property type="evidence" value="ECO:0007669"/>
    <property type="project" value="InterPro"/>
</dbReference>
<evidence type="ECO:0000256" key="1">
    <source>
        <dbReference type="ARBA" id="ARBA00004123"/>
    </source>
</evidence>
<dbReference type="Gene3D" id="1.10.287.3490">
    <property type="match status" value="1"/>
</dbReference>
<dbReference type="Pfam" id="PF10280">
    <property type="entry name" value="Med11"/>
    <property type="match status" value="1"/>
</dbReference>
<proteinExistence type="inferred from homology"/>
<dbReference type="EMBL" id="LFZN01000092">
    <property type="protein sequence ID" value="KXS99450.1"/>
    <property type="molecule type" value="Genomic_DNA"/>
</dbReference>
<dbReference type="AlphaFoldDB" id="A0A139HAH7"/>
<dbReference type="GO" id="GO:0016592">
    <property type="term" value="C:mediator complex"/>
    <property type="evidence" value="ECO:0007669"/>
    <property type="project" value="InterPro"/>
</dbReference>
<dbReference type="STRING" id="321146.A0A139HAH7"/>
<evidence type="ECO:0000313" key="6">
    <source>
        <dbReference type="Proteomes" id="UP000070133"/>
    </source>
</evidence>
<sequence>MAPAQKITPAERIRELSDINKDVAAMLGAAGQAVHALTNRPLHRDDEEMDNDTSASIEDRKQAFGASNADFLEALQGVMARLRRQAYALEEAGIITPDPYAAGSEGLSKAQQQMQAQNRGNNNAPKILPTQQLNSERIKNGGLGNFDVGWLNSRGNKVGAEKEAELIQEAKELLEKAKGSGDSIV</sequence>
<comment type="caution">
    <text evidence="5">The sequence shown here is derived from an EMBL/GenBank/DDBJ whole genome shotgun (WGS) entry which is preliminary data.</text>
</comment>
<dbReference type="GO" id="GO:0006357">
    <property type="term" value="P:regulation of transcription by RNA polymerase II"/>
    <property type="evidence" value="ECO:0007669"/>
    <property type="project" value="InterPro"/>
</dbReference>
<organism evidence="5 6">
    <name type="scientific">Pseudocercospora eumusae</name>
    <dbReference type="NCBI Taxonomy" id="321146"/>
    <lineage>
        <taxon>Eukaryota</taxon>
        <taxon>Fungi</taxon>
        <taxon>Dikarya</taxon>
        <taxon>Ascomycota</taxon>
        <taxon>Pezizomycotina</taxon>
        <taxon>Dothideomycetes</taxon>
        <taxon>Dothideomycetidae</taxon>
        <taxon>Mycosphaerellales</taxon>
        <taxon>Mycosphaerellaceae</taxon>
        <taxon>Pseudocercospora</taxon>
    </lineage>
</organism>
<dbReference type="Proteomes" id="UP000070133">
    <property type="component" value="Unassembled WGS sequence"/>
</dbReference>
<keyword evidence="4" id="KW-0804">Transcription</keyword>
<evidence type="ECO:0000313" key="5">
    <source>
        <dbReference type="EMBL" id="KXS99450.1"/>
    </source>
</evidence>
<accession>A0A139HAH7</accession>
<evidence type="ECO:0000256" key="4">
    <source>
        <dbReference type="RuleBase" id="RU364147"/>
    </source>
</evidence>
<name>A0A139HAH7_9PEZI</name>
<evidence type="ECO:0000256" key="3">
    <source>
        <dbReference type="ARBA" id="ARBA00023242"/>
    </source>
</evidence>
<comment type="function">
    <text evidence="4">Component of the Mediator complex, a coactivator involved in the regulated transcription of nearly all RNA polymerase II-dependent genes. Mediator functions as a bridge to convey information from gene-specific regulatory proteins to the basal RNA polymerase II transcription machinery. Mediator is recruited to promoters by direct interactions with regulatory proteins and serves as a scaffold for the assembly of a functional pre-initiation complex with RNA polymerase II and the general transcription factors.</text>
</comment>
<protein>
    <recommendedName>
        <fullName evidence="4">Mediator of RNA polymerase II transcription subunit 11</fullName>
    </recommendedName>
    <alternativeName>
        <fullName evidence="4">Mediator complex subunit 11</fullName>
    </alternativeName>
</protein>
<keyword evidence="6" id="KW-1185">Reference proteome</keyword>
<keyword evidence="4" id="KW-0010">Activator</keyword>
<comment type="similarity">
    <text evidence="2 4">Belongs to the Mediator complex subunit 11 family.</text>
</comment>
<evidence type="ECO:0000256" key="2">
    <source>
        <dbReference type="ARBA" id="ARBA00008186"/>
    </source>
</evidence>
<comment type="subcellular location">
    <subcellularLocation>
        <location evidence="1 4">Nucleus</location>
    </subcellularLocation>
</comment>
<keyword evidence="4" id="KW-0805">Transcription regulation</keyword>
<dbReference type="InterPro" id="IPR019404">
    <property type="entry name" value="Mediator_Med11"/>
</dbReference>
<reference evidence="5 6" key="1">
    <citation type="submission" date="2015-07" db="EMBL/GenBank/DDBJ databases">
        <title>Comparative genomics of the Sigatoka disease complex on banana suggests a link between parallel evolutionary changes in Pseudocercospora fijiensis and Pseudocercospora eumusae and increased virulence on the banana host.</title>
        <authorList>
            <person name="Chang T.-C."/>
            <person name="Salvucci A."/>
            <person name="Crous P.W."/>
            <person name="Stergiopoulos I."/>
        </authorList>
    </citation>
    <scope>NUCLEOTIDE SEQUENCE [LARGE SCALE GENOMIC DNA]</scope>
    <source>
        <strain evidence="5 6">CBS 114824</strain>
    </source>
</reference>
<keyword evidence="3 4" id="KW-0539">Nucleus</keyword>
<comment type="subunit">
    <text evidence="4">Component of the Mediator complex.</text>
</comment>
<gene>
    <name evidence="4" type="primary">MED11</name>
    <name evidence="5" type="ORF">AC578_8166</name>
</gene>